<protein>
    <submittedName>
        <fullName evidence="2">DUF58 domain-containing protein</fullName>
    </submittedName>
</protein>
<feature type="domain" description="DUF58" evidence="1">
    <location>
        <begin position="74"/>
        <end position="284"/>
    </location>
</feature>
<dbReference type="PANTHER" id="PTHR33608">
    <property type="entry name" value="BLL2464 PROTEIN"/>
    <property type="match status" value="1"/>
</dbReference>
<organism evidence="2 3">
    <name type="scientific">Kumtagia ephedrae</name>
    <dbReference type="NCBI Taxonomy" id="2116701"/>
    <lineage>
        <taxon>Bacteria</taxon>
        <taxon>Pseudomonadati</taxon>
        <taxon>Pseudomonadota</taxon>
        <taxon>Alphaproteobacteria</taxon>
        <taxon>Hyphomicrobiales</taxon>
        <taxon>Phyllobacteriaceae</taxon>
        <taxon>Kumtagia</taxon>
    </lineage>
</organism>
<accession>A0A2P7SD88</accession>
<sequence>MVQSLSALARSKGVARVRSGGEAGAKGVYSTVEELVALEAAARDFTFLRKAPVRRLLAGRHESRMRGRGLSFEELREYLPGDDIRTIDWRVTARTGKPFVRVYDEEKDRPALILVDQRINMFFGSRRALKSVAAAEAAALCAWRVMNLGDRVGGFVFNDTEIDELRPHRSRDAVIALASTIVRRNGELTAASTVPRAPAQLDRVLATASSVARHDHLVIVISDFDGHGPATRDMLLSLAVHNDVIAILVYDPFLLELPQSGEIVASGGALQAELPFGRGSVRAGITDFARRRGRELLSWQQELGLPMLPVSAAEEVAPQLRKLLGQLASRGRRR</sequence>
<evidence type="ECO:0000313" key="2">
    <source>
        <dbReference type="EMBL" id="PSJ60476.1"/>
    </source>
</evidence>
<dbReference type="InterPro" id="IPR002881">
    <property type="entry name" value="DUF58"/>
</dbReference>
<keyword evidence="3" id="KW-1185">Reference proteome</keyword>
<reference evidence="2 3" key="1">
    <citation type="submission" date="2018-03" db="EMBL/GenBank/DDBJ databases">
        <title>The draft genome of Mesorhizobium sp. 6GN-30.</title>
        <authorList>
            <person name="Liu L."/>
            <person name="Li L."/>
            <person name="Wang T."/>
            <person name="Zhang X."/>
            <person name="Liang L."/>
        </authorList>
    </citation>
    <scope>NUCLEOTIDE SEQUENCE [LARGE SCALE GENOMIC DNA]</scope>
    <source>
        <strain evidence="2 3">6GN30</strain>
    </source>
</reference>
<comment type="caution">
    <text evidence="2">The sequence shown here is derived from an EMBL/GenBank/DDBJ whole genome shotgun (WGS) entry which is preliminary data.</text>
</comment>
<dbReference type="RefSeq" id="WP_106772201.1">
    <property type="nucleotide sequence ID" value="NZ_PXYK01000009.1"/>
</dbReference>
<evidence type="ECO:0000259" key="1">
    <source>
        <dbReference type="Pfam" id="PF01882"/>
    </source>
</evidence>
<dbReference type="Proteomes" id="UP000241229">
    <property type="component" value="Unassembled WGS sequence"/>
</dbReference>
<dbReference type="EMBL" id="PXYK01000009">
    <property type="protein sequence ID" value="PSJ60476.1"/>
    <property type="molecule type" value="Genomic_DNA"/>
</dbReference>
<dbReference type="OrthoDB" id="9776116at2"/>
<dbReference type="PANTHER" id="PTHR33608:SF12">
    <property type="entry name" value="DUF58 DOMAIN-CONTAINING PROTEIN"/>
    <property type="match status" value="1"/>
</dbReference>
<name>A0A2P7SD88_9HYPH</name>
<dbReference type="Pfam" id="PF01882">
    <property type="entry name" value="DUF58"/>
    <property type="match status" value="1"/>
</dbReference>
<evidence type="ECO:0000313" key="3">
    <source>
        <dbReference type="Proteomes" id="UP000241229"/>
    </source>
</evidence>
<dbReference type="AlphaFoldDB" id="A0A2P7SD88"/>
<proteinExistence type="predicted"/>
<gene>
    <name evidence="2" type="ORF">C7I84_10845</name>
</gene>